<organism evidence="3 4">
    <name type="scientific">Halolamina litorea</name>
    <dbReference type="NCBI Taxonomy" id="1515593"/>
    <lineage>
        <taxon>Archaea</taxon>
        <taxon>Methanobacteriati</taxon>
        <taxon>Methanobacteriota</taxon>
        <taxon>Stenosarchaea group</taxon>
        <taxon>Halobacteria</taxon>
        <taxon>Halobacteriales</taxon>
        <taxon>Haloferacaceae</taxon>
    </lineage>
</organism>
<dbReference type="FunFam" id="3.40.50.720:FF:000084">
    <property type="entry name" value="Short-chain dehydrogenase reductase"/>
    <property type="match status" value="1"/>
</dbReference>
<comment type="similarity">
    <text evidence="1">Belongs to the short-chain dehydrogenases/reductases (SDR) family.</text>
</comment>
<proteinExistence type="inferred from homology"/>
<sequence length="241" mass="25389">MTDAAIVTGAASGIGRATVDLFRERYDLVAGIDVDETITEVAAEFDDVEGYVADVRDGDRIAEIVAEIEADADVVAVVNNAAISRSVWIGDLDPEEWHEVLDINLTGQYNLVRAAGPHMFERGHGAIVNVSSGAGKQGSASGGVHYSASKAGVFGLTKGLAKQLSPHVRVNCVVPGLMDTPLTTDSGLWTEEGIEQFTDQLPIDRLGKPEEAADLIDFLCSERASYMTGAVVDVDGGASLV</sequence>
<dbReference type="GO" id="GO:0016491">
    <property type="term" value="F:oxidoreductase activity"/>
    <property type="evidence" value="ECO:0007669"/>
    <property type="project" value="UniProtKB-KW"/>
</dbReference>
<dbReference type="PANTHER" id="PTHR42760">
    <property type="entry name" value="SHORT-CHAIN DEHYDROGENASES/REDUCTASES FAMILY MEMBER"/>
    <property type="match status" value="1"/>
</dbReference>
<keyword evidence="4" id="KW-1185">Reference proteome</keyword>
<dbReference type="Proteomes" id="UP001597139">
    <property type="component" value="Unassembled WGS sequence"/>
</dbReference>
<dbReference type="CDD" id="cd05233">
    <property type="entry name" value="SDR_c"/>
    <property type="match status" value="1"/>
</dbReference>
<gene>
    <name evidence="3" type="ORF">ACFSAU_07305</name>
</gene>
<dbReference type="RefSeq" id="WP_267646276.1">
    <property type="nucleotide sequence ID" value="NZ_JANHGR010000001.1"/>
</dbReference>
<name>A0ABD6BRH1_9EURY</name>
<evidence type="ECO:0000313" key="4">
    <source>
        <dbReference type="Proteomes" id="UP001597139"/>
    </source>
</evidence>
<evidence type="ECO:0000256" key="2">
    <source>
        <dbReference type="ARBA" id="ARBA00023002"/>
    </source>
</evidence>
<protein>
    <submittedName>
        <fullName evidence="3">SDR family NAD(P)-dependent oxidoreductase</fullName>
        <ecNumber evidence="3">1.1.1.-</ecNumber>
    </submittedName>
</protein>
<dbReference type="AlphaFoldDB" id="A0ABD6BRH1"/>
<dbReference type="Pfam" id="PF13561">
    <property type="entry name" value="adh_short_C2"/>
    <property type="match status" value="1"/>
</dbReference>
<reference evidence="3 4" key="1">
    <citation type="journal article" date="2019" name="Int. J. Syst. Evol. Microbiol.">
        <title>The Global Catalogue of Microorganisms (GCM) 10K type strain sequencing project: providing services to taxonomists for standard genome sequencing and annotation.</title>
        <authorList>
            <consortium name="The Broad Institute Genomics Platform"/>
            <consortium name="The Broad Institute Genome Sequencing Center for Infectious Disease"/>
            <person name="Wu L."/>
            <person name="Ma J."/>
        </authorList>
    </citation>
    <scope>NUCLEOTIDE SEQUENCE [LARGE SCALE GENOMIC DNA]</scope>
    <source>
        <strain evidence="3 4">CGMCC 1.12859</strain>
    </source>
</reference>
<dbReference type="InterPro" id="IPR036291">
    <property type="entry name" value="NAD(P)-bd_dom_sf"/>
</dbReference>
<evidence type="ECO:0000256" key="1">
    <source>
        <dbReference type="ARBA" id="ARBA00006484"/>
    </source>
</evidence>
<dbReference type="SUPFAM" id="SSF51735">
    <property type="entry name" value="NAD(P)-binding Rossmann-fold domains"/>
    <property type="match status" value="1"/>
</dbReference>
<dbReference type="InterPro" id="IPR002347">
    <property type="entry name" value="SDR_fam"/>
</dbReference>
<evidence type="ECO:0000313" key="3">
    <source>
        <dbReference type="EMBL" id="MFD1567296.1"/>
    </source>
</evidence>
<dbReference type="PANTHER" id="PTHR42760:SF133">
    <property type="entry name" value="3-OXOACYL-[ACYL-CARRIER-PROTEIN] REDUCTASE"/>
    <property type="match status" value="1"/>
</dbReference>
<keyword evidence="2 3" id="KW-0560">Oxidoreductase</keyword>
<dbReference type="EMBL" id="JBHUCZ010000003">
    <property type="protein sequence ID" value="MFD1567296.1"/>
    <property type="molecule type" value="Genomic_DNA"/>
</dbReference>
<comment type="caution">
    <text evidence="3">The sequence shown here is derived from an EMBL/GenBank/DDBJ whole genome shotgun (WGS) entry which is preliminary data.</text>
</comment>
<dbReference type="Gene3D" id="3.40.50.720">
    <property type="entry name" value="NAD(P)-binding Rossmann-like Domain"/>
    <property type="match status" value="1"/>
</dbReference>
<dbReference type="PRINTS" id="PR00080">
    <property type="entry name" value="SDRFAMILY"/>
</dbReference>
<dbReference type="EC" id="1.1.1.-" evidence="3"/>
<dbReference type="PRINTS" id="PR00081">
    <property type="entry name" value="GDHRDH"/>
</dbReference>
<accession>A0ABD6BRH1</accession>